<dbReference type="AlphaFoldDB" id="A0A0F9JQ89"/>
<name>A0A0F9JQ89_9ZZZZ</name>
<gene>
    <name evidence="1" type="ORF">LCGC14_1424400</name>
</gene>
<comment type="caution">
    <text evidence="1">The sequence shown here is derived from an EMBL/GenBank/DDBJ whole genome shotgun (WGS) entry which is preliminary data.</text>
</comment>
<organism evidence="1">
    <name type="scientific">marine sediment metagenome</name>
    <dbReference type="NCBI Taxonomy" id="412755"/>
    <lineage>
        <taxon>unclassified sequences</taxon>
        <taxon>metagenomes</taxon>
        <taxon>ecological metagenomes</taxon>
    </lineage>
</organism>
<reference evidence="1" key="1">
    <citation type="journal article" date="2015" name="Nature">
        <title>Complex archaea that bridge the gap between prokaryotes and eukaryotes.</title>
        <authorList>
            <person name="Spang A."/>
            <person name="Saw J.H."/>
            <person name="Jorgensen S.L."/>
            <person name="Zaremba-Niedzwiedzka K."/>
            <person name="Martijn J."/>
            <person name="Lind A.E."/>
            <person name="van Eijk R."/>
            <person name="Schleper C."/>
            <person name="Guy L."/>
            <person name="Ettema T.J."/>
        </authorList>
    </citation>
    <scope>NUCLEOTIDE SEQUENCE</scope>
</reference>
<accession>A0A0F9JQ89</accession>
<proteinExistence type="predicted"/>
<protein>
    <submittedName>
        <fullName evidence="1">Uncharacterized protein</fullName>
    </submittedName>
</protein>
<evidence type="ECO:0000313" key="1">
    <source>
        <dbReference type="EMBL" id="KKM72039.1"/>
    </source>
</evidence>
<sequence length="90" mass="10697">MKVVPKDLKKLAAAQRFEELAVERLWDNEYFPDDAHGIAAEVMDREYPEGDWGREHETYENEQDEVLNELWCMFISREHVRLLTNANKES</sequence>
<dbReference type="EMBL" id="LAZR01009535">
    <property type="protein sequence ID" value="KKM72039.1"/>
    <property type="molecule type" value="Genomic_DNA"/>
</dbReference>